<feature type="transmembrane region" description="Helical" evidence="14">
    <location>
        <begin position="173"/>
        <end position="196"/>
    </location>
</feature>
<dbReference type="PANTHER" id="PTHR32361:SF9">
    <property type="entry name" value="FERRIC REDUCTASE TRANSMEMBRANE COMPONENT 3-RELATED"/>
    <property type="match status" value="1"/>
</dbReference>
<dbReference type="InterPro" id="IPR039261">
    <property type="entry name" value="FNR_nucleotide-bd"/>
</dbReference>
<evidence type="ECO:0000256" key="1">
    <source>
        <dbReference type="ARBA" id="ARBA00004651"/>
    </source>
</evidence>
<comment type="similarity">
    <text evidence="2">Belongs to the ferric reductase (FRE) family.</text>
</comment>
<evidence type="ECO:0000259" key="15">
    <source>
        <dbReference type="PROSITE" id="PS51384"/>
    </source>
</evidence>
<keyword evidence="4" id="KW-0813">Transport</keyword>
<keyword evidence="6 14" id="KW-0812">Transmembrane</keyword>
<evidence type="ECO:0000256" key="7">
    <source>
        <dbReference type="ARBA" id="ARBA00022982"/>
    </source>
</evidence>
<dbReference type="Pfam" id="PF08030">
    <property type="entry name" value="NAD_binding_6"/>
    <property type="match status" value="1"/>
</dbReference>
<evidence type="ECO:0000256" key="2">
    <source>
        <dbReference type="ARBA" id="ARBA00006278"/>
    </source>
</evidence>
<dbReference type="SUPFAM" id="SSF52343">
    <property type="entry name" value="Ferredoxin reductase-like, C-terminal NADP-linked domain"/>
    <property type="match status" value="1"/>
</dbReference>
<dbReference type="GO" id="GO:0006826">
    <property type="term" value="P:iron ion transport"/>
    <property type="evidence" value="ECO:0007669"/>
    <property type="project" value="UniProtKB-ARBA"/>
</dbReference>
<keyword evidence="7" id="KW-0249">Electron transport</keyword>
<dbReference type="SFLD" id="SFLDG01168">
    <property type="entry name" value="Ferric_reductase_subgroup_(FRE"/>
    <property type="match status" value="1"/>
</dbReference>
<dbReference type="EMBL" id="ML978066">
    <property type="protein sequence ID" value="KAF2020578.1"/>
    <property type="molecule type" value="Genomic_DNA"/>
</dbReference>
<keyword evidence="10" id="KW-0406">Ion transport</keyword>
<evidence type="ECO:0000313" key="16">
    <source>
        <dbReference type="EMBL" id="KAF2020578.1"/>
    </source>
</evidence>
<keyword evidence="11 14" id="KW-0472">Membrane</keyword>
<sequence>MVLGYEFVTLDDDQKHARRMLLEFYPWIAQWSVLTVFLIFQLCFLASWIGRRGLESQMRPRSPSFNKRDGVLLVWLRRAQETFHAWVWWMHRPLFRNWGTRGEWIGGGIWFIWLMSLSIIQTGNDFLHLTKRFGIIGASQLPLHYLLAMRSPWSPIQMLTRLSHEQLKSAHKILGRIVYVLFILHAAFYLYFFIAAGVLAKRIKDRDVIFGIISLAFFTIISTTALEQVRRRNYRLFYISHISFANVVILAMFLHVSHIRIYVWEVIAVNAIHLLSRSLSVRKRPGTVKLLPGTNLVEVRIPLSPGDPALKWLPGQHVYLTKPTQNAATLPFYEELLLMTQTNPFTIASLPSEDRHLLLVARPLNGTTKHLADLARTWSSSSHANDTPPTIPLAIEGPYGASTRLPDFSAFDEVLLVAGGVGATFIVPLFRHVTGSKVASNAGAPHVHLAWAVRSLAETRWASDAFALAGDGGDENGDGSVDGDVKIYVTGSSSTPGPQVGASEADIELAENEQLLSGADEEEAGPAAKGVTVARGRPDVVGIVDEVFAKGSRVAVFCCGPKALTERLGRAMEPWVRKGYDVYYHDETFGW</sequence>
<dbReference type="InterPro" id="IPR013121">
    <property type="entry name" value="Fe_red_NAD-bd_6"/>
</dbReference>
<organism evidence="16 17">
    <name type="scientific">Aaosphaeria arxii CBS 175.79</name>
    <dbReference type="NCBI Taxonomy" id="1450172"/>
    <lineage>
        <taxon>Eukaryota</taxon>
        <taxon>Fungi</taxon>
        <taxon>Dikarya</taxon>
        <taxon>Ascomycota</taxon>
        <taxon>Pezizomycotina</taxon>
        <taxon>Dothideomycetes</taxon>
        <taxon>Pleosporomycetidae</taxon>
        <taxon>Pleosporales</taxon>
        <taxon>Pleosporales incertae sedis</taxon>
        <taxon>Aaosphaeria</taxon>
    </lineage>
</organism>
<feature type="transmembrane region" description="Helical" evidence="14">
    <location>
        <begin position="208"/>
        <end position="229"/>
    </location>
</feature>
<feature type="transmembrane region" description="Helical" evidence="14">
    <location>
        <begin position="236"/>
        <end position="255"/>
    </location>
</feature>
<dbReference type="AlphaFoldDB" id="A0A6A5Y4Z1"/>
<evidence type="ECO:0000313" key="17">
    <source>
        <dbReference type="Proteomes" id="UP000799778"/>
    </source>
</evidence>
<evidence type="ECO:0000256" key="3">
    <source>
        <dbReference type="ARBA" id="ARBA00012668"/>
    </source>
</evidence>
<evidence type="ECO:0000256" key="4">
    <source>
        <dbReference type="ARBA" id="ARBA00022448"/>
    </source>
</evidence>
<dbReference type="InterPro" id="IPR017927">
    <property type="entry name" value="FAD-bd_FR_type"/>
</dbReference>
<dbReference type="RefSeq" id="XP_033388917.1">
    <property type="nucleotide sequence ID" value="XM_033530725.1"/>
</dbReference>
<evidence type="ECO:0000256" key="13">
    <source>
        <dbReference type="ARBA" id="ARBA00048483"/>
    </source>
</evidence>
<dbReference type="Pfam" id="PF08022">
    <property type="entry name" value="FAD_binding_8"/>
    <property type="match status" value="1"/>
</dbReference>
<dbReference type="Proteomes" id="UP000799778">
    <property type="component" value="Unassembled WGS sequence"/>
</dbReference>
<dbReference type="InterPro" id="IPR013112">
    <property type="entry name" value="FAD-bd_8"/>
</dbReference>
<keyword evidence="12" id="KW-0325">Glycoprotein</keyword>
<comment type="subcellular location">
    <subcellularLocation>
        <location evidence="1">Cell membrane</location>
        <topology evidence="1">Multi-pass membrane protein</topology>
    </subcellularLocation>
</comment>
<dbReference type="EC" id="1.16.1.9" evidence="3"/>
<keyword evidence="8 14" id="KW-1133">Transmembrane helix</keyword>
<feature type="domain" description="FAD-binding FR-type" evidence="15">
    <location>
        <begin position="259"/>
        <end position="405"/>
    </location>
</feature>
<gene>
    <name evidence="16" type="ORF">BU24DRAFT_445776</name>
</gene>
<proteinExistence type="inferred from homology"/>
<keyword evidence="5" id="KW-1003">Cell membrane</keyword>
<evidence type="ECO:0000256" key="8">
    <source>
        <dbReference type="ARBA" id="ARBA00022989"/>
    </source>
</evidence>
<dbReference type="PROSITE" id="PS51384">
    <property type="entry name" value="FAD_FR"/>
    <property type="match status" value="1"/>
</dbReference>
<comment type="catalytic activity">
    <reaction evidence="13">
        <text>2 a Fe(II)-siderophore + NADP(+) + H(+) = 2 a Fe(III)-siderophore + NADPH</text>
        <dbReference type="Rhea" id="RHEA:28795"/>
        <dbReference type="Rhea" id="RHEA-COMP:11342"/>
        <dbReference type="Rhea" id="RHEA-COMP:11344"/>
        <dbReference type="ChEBI" id="CHEBI:15378"/>
        <dbReference type="ChEBI" id="CHEBI:29033"/>
        <dbReference type="ChEBI" id="CHEBI:29034"/>
        <dbReference type="ChEBI" id="CHEBI:57783"/>
        <dbReference type="ChEBI" id="CHEBI:58349"/>
        <dbReference type="EC" id="1.16.1.9"/>
    </reaction>
</comment>
<evidence type="ECO:0000256" key="5">
    <source>
        <dbReference type="ARBA" id="ARBA00022475"/>
    </source>
</evidence>
<evidence type="ECO:0000256" key="6">
    <source>
        <dbReference type="ARBA" id="ARBA00022692"/>
    </source>
</evidence>
<dbReference type="GO" id="GO:0015677">
    <property type="term" value="P:copper ion import"/>
    <property type="evidence" value="ECO:0007669"/>
    <property type="project" value="TreeGrafter"/>
</dbReference>
<dbReference type="OrthoDB" id="10006946at2759"/>
<evidence type="ECO:0000256" key="9">
    <source>
        <dbReference type="ARBA" id="ARBA00023002"/>
    </source>
</evidence>
<dbReference type="InterPro" id="IPR013130">
    <property type="entry name" value="Fe3_Rdtase_TM_dom"/>
</dbReference>
<dbReference type="GO" id="GO:0052851">
    <property type="term" value="F:ferric-chelate reductase (NADPH) activity"/>
    <property type="evidence" value="ECO:0007669"/>
    <property type="project" value="UniProtKB-EC"/>
</dbReference>
<evidence type="ECO:0000256" key="14">
    <source>
        <dbReference type="SAM" id="Phobius"/>
    </source>
</evidence>
<dbReference type="GO" id="GO:0005886">
    <property type="term" value="C:plasma membrane"/>
    <property type="evidence" value="ECO:0007669"/>
    <property type="project" value="UniProtKB-SubCell"/>
</dbReference>
<dbReference type="Pfam" id="PF01794">
    <property type="entry name" value="Ferric_reduct"/>
    <property type="match status" value="1"/>
</dbReference>
<dbReference type="InterPro" id="IPR017938">
    <property type="entry name" value="Riboflavin_synthase-like_b-brl"/>
</dbReference>
<dbReference type="GO" id="GO:0006879">
    <property type="term" value="P:intracellular iron ion homeostasis"/>
    <property type="evidence" value="ECO:0007669"/>
    <property type="project" value="TreeGrafter"/>
</dbReference>
<keyword evidence="17" id="KW-1185">Reference proteome</keyword>
<dbReference type="SUPFAM" id="SSF63380">
    <property type="entry name" value="Riboflavin synthase domain-like"/>
    <property type="match status" value="1"/>
</dbReference>
<reference evidence="16" key="1">
    <citation type="journal article" date="2020" name="Stud. Mycol.">
        <title>101 Dothideomycetes genomes: a test case for predicting lifestyles and emergence of pathogens.</title>
        <authorList>
            <person name="Haridas S."/>
            <person name="Albert R."/>
            <person name="Binder M."/>
            <person name="Bloem J."/>
            <person name="Labutti K."/>
            <person name="Salamov A."/>
            <person name="Andreopoulos B."/>
            <person name="Baker S."/>
            <person name="Barry K."/>
            <person name="Bills G."/>
            <person name="Bluhm B."/>
            <person name="Cannon C."/>
            <person name="Castanera R."/>
            <person name="Culley D."/>
            <person name="Daum C."/>
            <person name="Ezra D."/>
            <person name="Gonzalez J."/>
            <person name="Henrissat B."/>
            <person name="Kuo A."/>
            <person name="Liang C."/>
            <person name="Lipzen A."/>
            <person name="Lutzoni F."/>
            <person name="Magnuson J."/>
            <person name="Mondo S."/>
            <person name="Nolan M."/>
            <person name="Ohm R."/>
            <person name="Pangilinan J."/>
            <person name="Park H.-J."/>
            <person name="Ramirez L."/>
            <person name="Alfaro M."/>
            <person name="Sun H."/>
            <person name="Tritt A."/>
            <person name="Yoshinaga Y."/>
            <person name="Zwiers L.-H."/>
            <person name="Turgeon B."/>
            <person name="Goodwin S."/>
            <person name="Spatafora J."/>
            <person name="Crous P."/>
            <person name="Grigoriev I."/>
        </authorList>
    </citation>
    <scope>NUCLEOTIDE SEQUENCE</scope>
    <source>
        <strain evidence="16">CBS 175.79</strain>
    </source>
</reference>
<dbReference type="GeneID" id="54288122"/>
<dbReference type="SFLD" id="SFLDS00052">
    <property type="entry name" value="Ferric_Reductase_Domain"/>
    <property type="match status" value="1"/>
</dbReference>
<protein>
    <recommendedName>
        <fullName evidence="3">ferric-chelate reductase (NADPH)</fullName>
        <ecNumber evidence="3">1.16.1.9</ecNumber>
    </recommendedName>
</protein>
<evidence type="ECO:0000256" key="10">
    <source>
        <dbReference type="ARBA" id="ARBA00023065"/>
    </source>
</evidence>
<feature type="transmembrane region" description="Helical" evidence="14">
    <location>
        <begin position="28"/>
        <end position="49"/>
    </location>
</feature>
<dbReference type="InterPro" id="IPR051410">
    <property type="entry name" value="Ferric/Cupric_Reductase"/>
</dbReference>
<dbReference type="CDD" id="cd06186">
    <property type="entry name" value="NOX_Duox_like_FAD_NADP"/>
    <property type="match status" value="1"/>
</dbReference>
<accession>A0A6A5Y4Z1</accession>
<dbReference type="PANTHER" id="PTHR32361">
    <property type="entry name" value="FERRIC/CUPRIC REDUCTASE TRANSMEMBRANE COMPONENT"/>
    <property type="match status" value="1"/>
</dbReference>
<name>A0A6A5Y4Z1_9PLEO</name>
<evidence type="ECO:0000256" key="12">
    <source>
        <dbReference type="ARBA" id="ARBA00023180"/>
    </source>
</evidence>
<keyword evidence="9" id="KW-0560">Oxidoreductase</keyword>
<evidence type="ECO:0000256" key="11">
    <source>
        <dbReference type="ARBA" id="ARBA00023136"/>
    </source>
</evidence>
<dbReference type="Gene3D" id="3.40.50.80">
    <property type="entry name" value="Nucleotide-binding domain of ferredoxin-NADP reductase (FNR) module"/>
    <property type="match status" value="1"/>
</dbReference>